<dbReference type="Proteomes" id="UP000248134">
    <property type="component" value="Unassembled WGS sequence"/>
</dbReference>
<reference evidence="1 2" key="1">
    <citation type="submission" date="2018-06" db="EMBL/GenBank/DDBJ databases">
        <title>Draft Whole-Genome Sequence of the purple photosynthetic bacterium Rhodospeudomonas palustris XCP.</title>
        <authorList>
            <person name="Rayyan A."/>
            <person name="Meyer T.E."/>
            <person name="Kyndt J.A."/>
        </authorList>
    </citation>
    <scope>NUCLEOTIDE SEQUENCE [LARGE SCALE GENOMIC DNA]</scope>
    <source>
        <strain evidence="1 2">XCP</strain>
    </source>
</reference>
<accession>A0A323UKA5</accession>
<name>A0A323UKA5_RHOPL</name>
<dbReference type="EMBL" id="QKQS01000012">
    <property type="protein sequence ID" value="PZA12647.1"/>
    <property type="molecule type" value="Genomic_DNA"/>
</dbReference>
<sequence>MIKTGTETELSELNHVVFPVAPFPQEYCRDGIALQGDIPQELASRILDRPWTKVKMLDWRMTGAQASITRNYLTVDAFRHYLPSLLIGGLEDLDFIDWPLECLLPIGMKRKTTGAWWTAFEGGFTIEQKDAIRTYLTVTREVLSRTSPLAELHLIDEARLIWLA</sequence>
<comment type="caution">
    <text evidence="1">The sequence shown here is derived from an EMBL/GenBank/DDBJ whole genome shotgun (WGS) entry which is preliminary data.</text>
</comment>
<proteinExistence type="predicted"/>
<dbReference type="AlphaFoldDB" id="A0A323UKA5"/>
<gene>
    <name evidence="1" type="ORF">DNX69_07035</name>
</gene>
<evidence type="ECO:0000313" key="1">
    <source>
        <dbReference type="EMBL" id="PZA12647.1"/>
    </source>
</evidence>
<organism evidence="1 2">
    <name type="scientific">Rhodopseudomonas palustris</name>
    <dbReference type="NCBI Taxonomy" id="1076"/>
    <lineage>
        <taxon>Bacteria</taxon>
        <taxon>Pseudomonadati</taxon>
        <taxon>Pseudomonadota</taxon>
        <taxon>Alphaproteobacteria</taxon>
        <taxon>Hyphomicrobiales</taxon>
        <taxon>Nitrobacteraceae</taxon>
        <taxon>Rhodopseudomonas</taxon>
    </lineage>
</organism>
<dbReference type="RefSeq" id="WP_110785304.1">
    <property type="nucleotide sequence ID" value="NZ_QKQS01000012.1"/>
</dbReference>
<protein>
    <submittedName>
        <fullName evidence="1">Uncharacterized protein</fullName>
    </submittedName>
</protein>
<evidence type="ECO:0000313" key="2">
    <source>
        <dbReference type="Proteomes" id="UP000248134"/>
    </source>
</evidence>
<dbReference type="OrthoDB" id="8265634at2"/>